<feature type="compositionally biased region" description="Basic and acidic residues" evidence="1">
    <location>
        <begin position="466"/>
        <end position="475"/>
    </location>
</feature>
<evidence type="ECO:0008006" key="4">
    <source>
        <dbReference type="Google" id="ProtNLM"/>
    </source>
</evidence>
<name>A0A3N4HP68_ASCIM</name>
<feature type="non-terminal residue" evidence="2">
    <location>
        <position position="778"/>
    </location>
</feature>
<dbReference type="EMBL" id="ML119794">
    <property type="protein sequence ID" value="RPA74288.1"/>
    <property type="molecule type" value="Genomic_DNA"/>
</dbReference>
<dbReference type="SUPFAM" id="SSF81383">
    <property type="entry name" value="F-box domain"/>
    <property type="match status" value="1"/>
</dbReference>
<dbReference type="Proteomes" id="UP000275078">
    <property type="component" value="Unassembled WGS sequence"/>
</dbReference>
<evidence type="ECO:0000313" key="2">
    <source>
        <dbReference type="EMBL" id="RPA74288.1"/>
    </source>
</evidence>
<gene>
    <name evidence="2" type="ORF">BJ508DRAFT_418687</name>
</gene>
<sequence>MDHQKSKPLPQEDIISRSPIEITFHILSFLSDAEKVTVSSICKTWEQRVKAWQESHSKQISAKYASILPNATFNWEMFKQAARTSAQRPSPTPSGMFKAGSMKADIKHAGRYVAWVERDDLYTATLSTTRLEKDGIQNASSASISGMLNLGQSKFEAHVLHVDAKDGVAIVCLWRTVIRRHEGFMRTPDYITIVAGFFGFDINEQRIIWKRDMHGNITDLNTMPEEQDPDYYFPTCHQYSQRLIFSDGMFIKATQDIATRKFELWTMDFGTGEQKCILKDMLGHSEFDFTRAPDCRHEPRGADVRSVANYRGSNYRADRFDIKPLPFTNADGKREYALVSWSYDFTSWLQSPQIIADEPDQPDGAADNGAQPGPHDTDMPDAPAGAPAGPQVPPPDLIGQAQNIFMQALLSNMEDDGEAPDVIAAAAQNMAQMMMMGQIPAFHPMMAMGGGAHMFEVDGDDDPDDPDHAHGDGEGSKPTQQTHLLIINTTTGKVVQYLALPTYMICLDEEEEKKDMDFAEIADIVCGRHPDQIRYPIGLRLDVRDLVDRYSDPTKETVLIDIVQETSIQRLVTLFPPPVLPFILPEAWSLALVYNKEASTKDDVPTFTFERGVSRLYKIIGGYHEDGPMCIDPNPIKFIINPLYEMALYNCQKPERPYQGEPGNPHNPPPDPALRARYEAEMAVVPEGADILAELLEFSEQKEYQVTAQPDPEQRLFMPWDMKVMQVSARKPIFEPKKEGGLWMRIGWKLSRSDPDGEMTEPLGLDERGMRFGGCWLW</sequence>
<evidence type="ECO:0000256" key="1">
    <source>
        <dbReference type="SAM" id="MobiDB-lite"/>
    </source>
</evidence>
<organism evidence="2 3">
    <name type="scientific">Ascobolus immersus RN42</name>
    <dbReference type="NCBI Taxonomy" id="1160509"/>
    <lineage>
        <taxon>Eukaryota</taxon>
        <taxon>Fungi</taxon>
        <taxon>Dikarya</taxon>
        <taxon>Ascomycota</taxon>
        <taxon>Pezizomycotina</taxon>
        <taxon>Pezizomycetes</taxon>
        <taxon>Pezizales</taxon>
        <taxon>Ascobolaceae</taxon>
        <taxon>Ascobolus</taxon>
    </lineage>
</organism>
<dbReference type="AlphaFoldDB" id="A0A3N4HP68"/>
<accession>A0A3N4HP68</accession>
<reference evidence="2 3" key="1">
    <citation type="journal article" date="2018" name="Nat. Ecol. Evol.">
        <title>Pezizomycetes genomes reveal the molecular basis of ectomycorrhizal truffle lifestyle.</title>
        <authorList>
            <person name="Murat C."/>
            <person name="Payen T."/>
            <person name="Noel B."/>
            <person name="Kuo A."/>
            <person name="Morin E."/>
            <person name="Chen J."/>
            <person name="Kohler A."/>
            <person name="Krizsan K."/>
            <person name="Balestrini R."/>
            <person name="Da Silva C."/>
            <person name="Montanini B."/>
            <person name="Hainaut M."/>
            <person name="Levati E."/>
            <person name="Barry K.W."/>
            <person name="Belfiori B."/>
            <person name="Cichocki N."/>
            <person name="Clum A."/>
            <person name="Dockter R.B."/>
            <person name="Fauchery L."/>
            <person name="Guy J."/>
            <person name="Iotti M."/>
            <person name="Le Tacon F."/>
            <person name="Lindquist E.A."/>
            <person name="Lipzen A."/>
            <person name="Malagnac F."/>
            <person name="Mello A."/>
            <person name="Molinier V."/>
            <person name="Miyauchi S."/>
            <person name="Poulain J."/>
            <person name="Riccioni C."/>
            <person name="Rubini A."/>
            <person name="Sitrit Y."/>
            <person name="Splivallo R."/>
            <person name="Traeger S."/>
            <person name="Wang M."/>
            <person name="Zifcakova L."/>
            <person name="Wipf D."/>
            <person name="Zambonelli A."/>
            <person name="Paolocci F."/>
            <person name="Nowrousian M."/>
            <person name="Ottonello S."/>
            <person name="Baldrian P."/>
            <person name="Spatafora J.W."/>
            <person name="Henrissat B."/>
            <person name="Nagy L.G."/>
            <person name="Aury J.M."/>
            <person name="Wincker P."/>
            <person name="Grigoriev I.V."/>
            <person name="Bonfante P."/>
            <person name="Martin F.M."/>
        </authorList>
    </citation>
    <scope>NUCLEOTIDE SEQUENCE [LARGE SCALE GENOMIC DNA]</scope>
    <source>
        <strain evidence="2 3">RN42</strain>
    </source>
</reference>
<dbReference type="Gene3D" id="1.20.1280.50">
    <property type="match status" value="1"/>
</dbReference>
<feature type="region of interest" description="Disordered" evidence="1">
    <location>
        <begin position="453"/>
        <end position="481"/>
    </location>
</feature>
<evidence type="ECO:0000313" key="3">
    <source>
        <dbReference type="Proteomes" id="UP000275078"/>
    </source>
</evidence>
<dbReference type="InterPro" id="IPR036047">
    <property type="entry name" value="F-box-like_dom_sf"/>
</dbReference>
<keyword evidence="3" id="KW-1185">Reference proteome</keyword>
<feature type="region of interest" description="Disordered" evidence="1">
    <location>
        <begin position="355"/>
        <end position="398"/>
    </location>
</feature>
<proteinExistence type="predicted"/>
<protein>
    <recommendedName>
        <fullName evidence="4">F-box domain-containing protein</fullName>
    </recommendedName>
</protein>
<feature type="compositionally biased region" description="Low complexity" evidence="1">
    <location>
        <begin position="380"/>
        <end position="389"/>
    </location>
</feature>